<keyword evidence="2" id="KW-0676">Redox-active center</keyword>
<evidence type="ECO:0000256" key="2">
    <source>
        <dbReference type="ARBA" id="ARBA00023284"/>
    </source>
</evidence>
<evidence type="ECO:0000313" key="4">
    <source>
        <dbReference type="EMBL" id="TLQ49469.1"/>
    </source>
</evidence>
<dbReference type="PROSITE" id="PS51353">
    <property type="entry name" value="ARSC"/>
    <property type="match status" value="1"/>
</dbReference>
<dbReference type="NCBIfam" id="TIGR01617">
    <property type="entry name" value="arsC_related"/>
    <property type="match status" value="1"/>
</dbReference>
<dbReference type="OrthoDB" id="9794155at2"/>
<reference evidence="4 5" key="1">
    <citation type="submission" date="2019-05" db="EMBL/GenBank/DDBJ databases">
        <title>The metagenome of a microbial culture collection derived from dairy environment covers the genomic content of the human microbiome.</title>
        <authorList>
            <person name="Roder T."/>
            <person name="Wuthrich D."/>
            <person name="Sattari Z."/>
            <person name="Von Ah U."/>
            <person name="Bar C."/>
            <person name="Ronchi F."/>
            <person name="Macpherson A.J."/>
            <person name="Ganal-Vonarburg S.C."/>
            <person name="Bruggmann R."/>
            <person name="Vergeres G."/>
        </authorList>
    </citation>
    <scope>NUCLEOTIDE SEQUENCE [LARGE SCALE GENOMIC DNA]</scope>
    <source>
        <strain evidence="4 5">FAM 24227</strain>
    </source>
</reference>
<comment type="caution">
    <text evidence="4">The sequence shown here is derived from an EMBL/GenBank/DDBJ whole genome shotgun (WGS) entry which is preliminary data.</text>
</comment>
<proteinExistence type="inferred from homology"/>
<gene>
    <name evidence="4" type="ORF">FEZ33_00330</name>
</gene>
<name>A0A5R9EJ91_9LACT</name>
<dbReference type="Gene3D" id="3.40.30.10">
    <property type="entry name" value="Glutaredoxin"/>
    <property type="match status" value="1"/>
</dbReference>
<protein>
    <submittedName>
        <fullName evidence="4">Spx/MgsR family RNA polymerase-binding regulatory protein</fullName>
    </submittedName>
</protein>
<sequence length="120" mass="13247">MLTIYGLGHCTTTKKAKEYLDDKGVSVDDIIDIRDDPPSKEIIQRAIASANGQARKIINTAGNLYREMGLKDKLDTMNESEIIDLLSKNGMLIKRPLITDGKTLTNGAKESVLKAAWLDQ</sequence>
<dbReference type="InterPro" id="IPR006504">
    <property type="entry name" value="Tscrpt_reg_Spx/MgsR"/>
</dbReference>
<dbReference type="PANTHER" id="PTHR30041">
    <property type="entry name" value="ARSENATE REDUCTASE"/>
    <property type="match status" value="1"/>
</dbReference>
<accession>A0A5R9EJ91</accession>
<organism evidence="4 5">
    <name type="scientific">Ruoffia tabacinasalis</name>
    <dbReference type="NCBI Taxonomy" id="87458"/>
    <lineage>
        <taxon>Bacteria</taxon>
        <taxon>Bacillati</taxon>
        <taxon>Bacillota</taxon>
        <taxon>Bacilli</taxon>
        <taxon>Lactobacillales</taxon>
        <taxon>Aerococcaceae</taxon>
        <taxon>Ruoffia</taxon>
    </lineage>
</organism>
<evidence type="ECO:0000256" key="1">
    <source>
        <dbReference type="ARBA" id="ARBA00023157"/>
    </source>
</evidence>
<dbReference type="InterPro" id="IPR006660">
    <property type="entry name" value="Arsenate_reductase-like"/>
</dbReference>
<comment type="similarity">
    <text evidence="3">Belongs to the ArsC family.</text>
</comment>
<keyword evidence="1" id="KW-1015">Disulfide bond</keyword>
<dbReference type="AlphaFoldDB" id="A0A5R9EJ91"/>
<dbReference type="SUPFAM" id="SSF52833">
    <property type="entry name" value="Thioredoxin-like"/>
    <property type="match status" value="1"/>
</dbReference>
<dbReference type="InterPro" id="IPR036249">
    <property type="entry name" value="Thioredoxin-like_sf"/>
</dbReference>
<dbReference type="EMBL" id="VBSP01000001">
    <property type="protein sequence ID" value="TLQ49469.1"/>
    <property type="molecule type" value="Genomic_DNA"/>
</dbReference>
<dbReference type="RefSeq" id="WP_138403391.1">
    <property type="nucleotide sequence ID" value="NZ_VBSP01000001.1"/>
</dbReference>
<evidence type="ECO:0000313" key="5">
    <source>
        <dbReference type="Proteomes" id="UP000306420"/>
    </source>
</evidence>
<evidence type="ECO:0000256" key="3">
    <source>
        <dbReference type="PROSITE-ProRule" id="PRU01282"/>
    </source>
</evidence>
<dbReference type="PANTHER" id="PTHR30041:SF8">
    <property type="entry name" value="PROTEIN YFFB"/>
    <property type="match status" value="1"/>
</dbReference>
<dbReference type="Proteomes" id="UP000306420">
    <property type="component" value="Unassembled WGS sequence"/>
</dbReference>
<dbReference type="Pfam" id="PF03960">
    <property type="entry name" value="ArsC"/>
    <property type="match status" value="1"/>
</dbReference>